<dbReference type="CDD" id="cd00067">
    <property type="entry name" value="GAL4"/>
    <property type="match status" value="1"/>
</dbReference>
<name>A0A545VGK9_9HYPO</name>
<dbReference type="PROSITE" id="PS50048">
    <property type="entry name" value="ZN2_CY6_FUNGAL_2"/>
    <property type="match status" value="1"/>
</dbReference>
<dbReference type="Gene3D" id="4.10.240.10">
    <property type="entry name" value="Zn(2)-C6 fungal-type DNA-binding domain"/>
    <property type="match status" value="1"/>
</dbReference>
<dbReference type="InterPro" id="IPR001138">
    <property type="entry name" value="Zn2Cys6_DnaBD"/>
</dbReference>
<proteinExistence type="predicted"/>
<keyword evidence="1" id="KW-0539">Nucleus</keyword>
<keyword evidence="4" id="KW-1185">Reference proteome</keyword>
<gene>
    <name evidence="3" type="ORF">IF1G_00788</name>
</gene>
<dbReference type="GO" id="GO:0000981">
    <property type="term" value="F:DNA-binding transcription factor activity, RNA polymerase II-specific"/>
    <property type="evidence" value="ECO:0007669"/>
    <property type="project" value="InterPro"/>
</dbReference>
<dbReference type="EMBL" id="SPUK01000001">
    <property type="protein sequence ID" value="TQW00857.1"/>
    <property type="molecule type" value="Genomic_DNA"/>
</dbReference>
<dbReference type="SUPFAM" id="SSF57701">
    <property type="entry name" value="Zn2/Cys6 DNA-binding domain"/>
    <property type="match status" value="1"/>
</dbReference>
<dbReference type="Proteomes" id="UP000315783">
    <property type="component" value="Unassembled WGS sequence"/>
</dbReference>
<sequence length="488" mass="54575">MAPRPITKPRCHNCRRKKIKCDYGRPACSQCKRSHLKCDGYERDLIFVSHNSEMDDLPPATIESHTNASFVVQKPSDFHAASLSSSPKHGSCPDLAAFTTIGFSNTPIAPTVATQPLTLPCKMLSDLTLFDIPEIRVQFKPLDTAISALLAAAASFTSSGPCHLPQSHSLYSRALSELGRYTQRRDLRYHSWHKIAFTSLLLQLVEVIDGANVPIEDWFRHSTEIALIPVIRSIQQSGTCDLLTLTFARTAMLARAAFGDGDPFDPDAWYLQPWGEVTNDDLHRVIDVVAQMPFHIQQSNLTALNPYDCALKFDFEQKHERLSALVQSIYSNQASHGDSPSRVLHPHETFASCTDINASCTSVDTCQRLVYVWLAQIMLFSANEKVRSSMPLTPESMNRSVESDLEWFLILETINNMQHAISHCITVDNSLVGLQTMVMPLRILGRFAASYSLADAQDWCRHSIQGLVDRNCQFAPWSMFTPQTVSAF</sequence>
<dbReference type="GO" id="GO:0008270">
    <property type="term" value="F:zinc ion binding"/>
    <property type="evidence" value="ECO:0007669"/>
    <property type="project" value="InterPro"/>
</dbReference>
<dbReference type="SMART" id="SM00066">
    <property type="entry name" value="GAL4"/>
    <property type="match status" value="1"/>
</dbReference>
<dbReference type="OrthoDB" id="6730379at2759"/>
<evidence type="ECO:0000259" key="2">
    <source>
        <dbReference type="PROSITE" id="PS50048"/>
    </source>
</evidence>
<evidence type="ECO:0000256" key="1">
    <source>
        <dbReference type="ARBA" id="ARBA00023242"/>
    </source>
</evidence>
<protein>
    <submittedName>
        <fullName evidence="3">Fungal zn(2)-Cys(6) binuclear clusterdomain-containing protein</fullName>
    </submittedName>
</protein>
<dbReference type="AlphaFoldDB" id="A0A545VGK9"/>
<dbReference type="InterPro" id="IPR053178">
    <property type="entry name" value="Osmoadaptation_assoc"/>
</dbReference>
<dbReference type="InterPro" id="IPR036864">
    <property type="entry name" value="Zn2-C6_fun-type_DNA-bd_sf"/>
</dbReference>
<dbReference type="PANTHER" id="PTHR38111">
    <property type="entry name" value="ZN(2)-C6 FUNGAL-TYPE DOMAIN-CONTAINING PROTEIN-RELATED"/>
    <property type="match status" value="1"/>
</dbReference>
<feature type="domain" description="Zn(2)-C6 fungal-type" evidence="2">
    <location>
        <begin position="10"/>
        <end position="38"/>
    </location>
</feature>
<comment type="caution">
    <text evidence="3">The sequence shown here is derived from an EMBL/GenBank/DDBJ whole genome shotgun (WGS) entry which is preliminary data.</text>
</comment>
<organism evidence="3 4">
    <name type="scientific">Cordyceps javanica</name>
    <dbReference type="NCBI Taxonomy" id="43265"/>
    <lineage>
        <taxon>Eukaryota</taxon>
        <taxon>Fungi</taxon>
        <taxon>Dikarya</taxon>
        <taxon>Ascomycota</taxon>
        <taxon>Pezizomycotina</taxon>
        <taxon>Sordariomycetes</taxon>
        <taxon>Hypocreomycetidae</taxon>
        <taxon>Hypocreales</taxon>
        <taxon>Cordycipitaceae</taxon>
        <taxon>Cordyceps</taxon>
    </lineage>
</organism>
<dbReference type="PANTHER" id="PTHR38111:SF9">
    <property type="entry name" value="ZN(2)-C6 FUNGAL-TYPE DOMAIN-CONTAINING PROTEIN"/>
    <property type="match status" value="1"/>
</dbReference>
<dbReference type="STRING" id="43265.A0A545VGK9"/>
<reference evidence="3 4" key="1">
    <citation type="journal article" date="2019" name="Appl. Microbiol. Biotechnol.">
        <title>Genome sequence of Isaria javanica and comparative genome analysis insights into family S53 peptidase evolution in fungal entomopathogens.</title>
        <authorList>
            <person name="Lin R."/>
            <person name="Zhang X."/>
            <person name="Xin B."/>
            <person name="Zou M."/>
            <person name="Gao Y."/>
            <person name="Qin F."/>
            <person name="Hu Q."/>
            <person name="Xie B."/>
            <person name="Cheng X."/>
        </authorList>
    </citation>
    <scope>NUCLEOTIDE SEQUENCE [LARGE SCALE GENOMIC DNA]</scope>
    <source>
        <strain evidence="3 4">IJ1G</strain>
    </source>
</reference>
<accession>A0A545VGK9</accession>
<evidence type="ECO:0000313" key="3">
    <source>
        <dbReference type="EMBL" id="TQW00857.1"/>
    </source>
</evidence>
<dbReference type="Pfam" id="PF00172">
    <property type="entry name" value="Zn_clus"/>
    <property type="match status" value="1"/>
</dbReference>
<evidence type="ECO:0000313" key="4">
    <source>
        <dbReference type="Proteomes" id="UP000315783"/>
    </source>
</evidence>